<feature type="signal peptide" evidence="1">
    <location>
        <begin position="1"/>
        <end position="20"/>
    </location>
</feature>
<evidence type="ECO:0000313" key="2">
    <source>
        <dbReference type="EMBL" id="CAL1697747.1"/>
    </source>
</evidence>
<keyword evidence="1" id="KW-0732">Signal</keyword>
<evidence type="ECO:0000313" key="3">
    <source>
        <dbReference type="Proteomes" id="UP001497453"/>
    </source>
</evidence>
<name>A0ABP1CSU2_9APHY</name>
<gene>
    <name evidence="2" type="ORF">GFSPODELE1_LOCUS1833</name>
</gene>
<organism evidence="2 3">
    <name type="scientific">Somion occarium</name>
    <dbReference type="NCBI Taxonomy" id="3059160"/>
    <lineage>
        <taxon>Eukaryota</taxon>
        <taxon>Fungi</taxon>
        <taxon>Dikarya</taxon>
        <taxon>Basidiomycota</taxon>
        <taxon>Agaricomycotina</taxon>
        <taxon>Agaricomycetes</taxon>
        <taxon>Polyporales</taxon>
        <taxon>Cerrenaceae</taxon>
        <taxon>Somion</taxon>
    </lineage>
</organism>
<reference evidence="3" key="1">
    <citation type="submission" date="2024-04" db="EMBL/GenBank/DDBJ databases">
        <authorList>
            <person name="Shaw F."/>
            <person name="Minotto A."/>
        </authorList>
    </citation>
    <scope>NUCLEOTIDE SEQUENCE [LARGE SCALE GENOMIC DNA]</scope>
</reference>
<evidence type="ECO:0000256" key="1">
    <source>
        <dbReference type="SAM" id="SignalP"/>
    </source>
</evidence>
<feature type="chain" id="PRO_5045194672" evidence="1">
    <location>
        <begin position="21"/>
        <end position="89"/>
    </location>
</feature>
<keyword evidence="3" id="KW-1185">Reference proteome</keyword>
<protein>
    <submittedName>
        <fullName evidence="2">Uncharacterized protein</fullName>
    </submittedName>
</protein>
<sequence>MHFYLLVVMLVSIMIYVTNGNPIRLDISDTGLELPTIMFDIDHEKNVELEERRVRFDGDWSLLTVGIPLGHILSPTLPPPDALQEDNSK</sequence>
<proteinExistence type="predicted"/>
<dbReference type="Proteomes" id="UP001497453">
    <property type="component" value="Chromosome 10"/>
</dbReference>
<dbReference type="EMBL" id="OZ037953">
    <property type="protein sequence ID" value="CAL1697747.1"/>
    <property type="molecule type" value="Genomic_DNA"/>
</dbReference>
<accession>A0ABP1CSU2</accession>